<evidence type="ECO:0000313" key="2">
    <source>
        <dbReference type="EMBL" id="SFE40235.1"/>
    </source>
</evidence>
<feature type="compositionally biased region" description="Pro residues" evidence="1">
    <location>
        <begin position="57"/>
        <end position="70"/>
    </location>
</feature>
<evidence type="ECO:0000256" key="1">
    <source>
        <dbReference type="SAM" id="MobiDB-lite"/>
    </source>
</evidence>
<proteinExistence type="predicted"/>
<protein>
    <recommendedName>
        <fullName evidence="4">Transporter</fullName>
    </recommendedName>
</protein>
<keyword evidence="3" id="KW-1185">Reference proteome</keyword>
<dbReference type="Proteomes" id="UP000183410">
    <property type="component" value="Unassembled WGS sequence"/>
</dbReference>
<dbReference type="EMBL" id="FONN01000002">
    <property type="protein sequence ID" value="SFE40235.1"/>
    <property type="molecule type" value="Genomic_DNA"/>
</dbReference>
<evidence type="ECO:0008006" key="4">
    <source>
        <dbReference type="Google" id="ProtNLM"/>
    </source>
</evidence>
<dbReference type="AlphaFoldDB" id="A0A1I2A852"/>
<accession>A0A1I2A852</accession>
<organism evidence="2 3">
    <name type="scientific">Paenibacillus algorifonticola</name>
    <dbReference type="NCBI Taxonomy" id="684063"/>
    <lineage>
        <taxon>Bacteria</taxon>
        <taxon>Bacillati</taxon>
        <taxon>Bacillota</taxon>
        <taxon>Bacilli</taxon>
        <taxon>Bacillales</taxon>
        <taxon>Paenibacillaceae</taxon>
        <taxon>Paenibacillus</taxon>
    </lineage>
</organism>
<gene>
    <name evidence="2" type="ORF">SAMN04487969_102354</name>
</gene>
<feature type="region of interest" description="Disordered" evidence="1">
    <location>
        <begin position="38"/>
        <end position="70"/>
    </location>
</feature>
<name>A0A1I2A852_9BACL</name>
<evidence type="ECO:0000313" key="3">
    <source>
        <dbReference type="Proteomes" id="UP000183410"/>
    </source>
</evidence>
<sequence length="143" mass="15466">MWVYFPDSYDRAFGPFGIPGPSMPPPFAPPIFPQPGMQTFPSTQPPVQTPIQGGPPAFAPPSTIPPRPPQLPSGVSALIDPGAIASCRNKFTYIWQSNGASYWMFITFVGPNSIAGWRWVGPGIGWVNFGLDLRFVDSSVCVP</sequence>
<reference evidence="3" key="1">
    <citation type="submission" date="2016-10" db="EMBL/GenBank/DDBJ databases">
        <authorList>
            <person name="Varghese N."/>
            <person name="Submissions S."/>
        </authorList>
    </citation>
    <scope>NUCLEOTIDE SEQUENCE [LARGE SCALE GENOMIC DNA]</scope>
    <source>
        <strain evidence="3">CGMCC 1.10223</strain>
    </source>
</reference>